<evidence type="ECO:0000313" key="1">
    <source>
        <dbReference type="EMBL" id="GAH19870.1"/>
    </source>
</evidence>
<dbReference type="EMBL" id="BARU01000359">
    <property type="protein sequence ID" value="GAH19870.1"/>
    <property type="molecule type" value="Genomic_DNA"/>
</dbReference>
<comment type="caution">
    <text evidence="1">The sequence shown here is derived from an EMBL/GenBank/DDBJ whole genome shotgun (WGS) entry which is preliminary data.</text>
</comment>
<proteinExistence type="predicted"/>
<accession>X1EHM6</accession>
<dbReference type="AlphaFoldDB" id="X1EHM6"/>
<sequence length="63" mass="7324">MNVMEYRYILVGKKRVPNLIFPEYTAREIKATLDKAESMAKEYLKENPEFSEVVIANVVTRVS</sequence>
<reference evidence="1" key="1">
    <citation type="journal article" date="2014" name="Front. Microbiol.">
        <title>High frequency of phylogenetically diverse reductive dehalogenase-homologous genes in deep subseafloor sedimentary metagenomes.</title>
        <authorList>
            <person name="Kawai M."/>
            <person name="Futagami T."/>
            <person name="Toyoda A."/>
            <person name="Takaki Y."/>
            <person name="Nishi S."/>
            <person name="Hori S."/>
            <person name="Arai W."/>
            <person name="Tsubouchi T."/>
            <person name="Morono Y."/>
            <person name="Uchiyama I."/>
            <person name="Ito T."/>
            <person name="Fujiyama A."/>
            <person name="Inagaki F."/>
            <person name="Takami H."/>
        </authorList>
    </citation>
    <scope>NUCLEOTIDE SEQUENCE</scope>
    <source>
        <strain evidence="1">Expedition CK06-06</strain>
    </source>
</reference>
<name>X1EHM6_9ZZZZ</name>
<gene>
    <name evidence="1" type="ORF">S03H2_01271</name>
</gene>
<protein>
    <submittedName>
        <fullName evidence="1">Uncharacterized protein</fullName>
    </submittedName>
</protein>
<organism evidence="1">
    <name type="scientific">marine sediment metagenome</name>
    <dbReference type="NCBI Taxonomy" id="412755"/>
    <lineage>
        <taxon>unclassified sequences</taxon>
        <taxon>metagenomes</taxon>
        <taxon>ecological metagenomes</taxon>
    </lineage>
</organism>